<accession>A0A2V3ZQF5</accession>
<dbReference type="Proteomes" id="UP000248079">
    <property type="component" value="Unassembled WGS sequence"/>
</dbReference>
<keyword evidence="2" id="KW-1185">Reference proteome</keyword>
<evidence type="ECO:0000313" key="1">
    <source>
        <dbReference type="EMBL" id="PXX95383.1"/>
    </source>
</evidence>
<protein>
    <submittedName>
        <fullName evidence="1">Uncharacterized protein</fullName>
    </submittedName>
</protein>
<organism evidence="1 2">
    <name type="scientific">Marinifilum breve</name>
    <dbReference type="NCBI Taxonomy" id="2184082"/>
    <lineage>
        <taxon>Bacteria</taxon>
        <taxon>Pseudomonadati</taxon>
        <taxon>Bacteroidota</taxon>
        <taxon>Bacteroidia</taxon>
        <taxon>Marinilabiliales</taxon>
        <taxon>Marinifilaceae</taxon>
    </lineage>
</organism>
<evidence type="ECO:0000313" key="2">
    <source>
        <dbReference type="Proteomes" id="UP000248079"/>
    </source>
</evidence>
<reference evidence="1 2" key="1">
    <citation type="submission" date="2018-05" db="EMBL/GenBank/DDBJ databases">
        <title>Marinifilum breve JC075T sp. nov., a marine bacterium isolated from Yongle Blue Hole in the South China Sea.</title>
        <authorList>
            <person name="Fu T."/>
        </authorList>
    </citation>
    <scope>NUCLEOTIDE SEQUENCE [LARGE SCALE GENOMIC DNA]</scope>
    <source>
        <strain evidence="1 2">JC075</strain>
    </source>
</reference>
<name>A0A2V3ZQF5_9BACT</name>
<dbReference type="AlphaFoldDB" id="A0A2V3ZQF5"/>
<comment type="caution">
    <text evidence="1">The sequence shown here is derived from an EMBL/GenBank/DDBJ whole genome shotgun (WGS) entry which is preliminary data.</text>
</comment>
<proteinExistence type="predicted"/>
<dbReference type="RefSeq" id="WP_110363727.1">
    <property type="nucleotide sequence ID" value="NZ_QFLI01000015.1"/>
</dbReference>
<sequence>MKIKSLQRIYGILYDCPFSDRLAACPLFCIDELSFKQKVNFIDELSVEEVDRILVNHKQCSWKRENEPSKLVFREYNYL</sequence>
<dbReference type="OrthoDB" id="1123311at2"/>
<gene>
    <name evidence="1" type="ORF">DF185_21945</name>
</gene>
<dbReference type="EMBL" id="QFLI01000015">
    <property type="protein sequence ID" value="PXX95383.1"/>
    <property type="molecule type" value="Genomic_DNA"/>
</dbReference>